<dbReference type="CDD" id="cd00167">
    <property type="entry name" value="SANT"/>
    <property type="match status" value="1"/>
</dbReference>
<dbReference type="Proteomes" id="UP001058974">
    <property type="component" value="Chromosome 2"/>
</dbReference>
<feature type="region of interest" description="Disordered" evidence="1">
    <location>
        <begin position="1"/>
        <end position="144"/>
    </location>
</feature>
<evidence type="ECO:0000313" key="3">
    <source>
        <dbReference type="Proteomes" id="UP001058974"/>
    </source>
</evidence>
<protein>
    <recommendedName>
        <fullName evidence="4">Myb-like domain-containing protein</fullName>
    </recommendedName>
</protein>
<dbReference type="Gramene" id="PSAT_LOCUS8699_t1">
    <property type="protein sequence ID" value="CAL5188521.1"/>
    <property type="gene ID" value="PSAT_LOCUS8699"/>
</dbReference>
<gene>
    <name evidence="2" type="ORF">KIW84_023917</name>
</gene>
<dbReference type="OrthoDB" id="552191at2759"/>
<comment type="caution">
    <text evidence="2">The sequence shown here is derived from an EMBL/GenBank/DDBJ whole genome shotgun (WGS) entry which is preliminary data.</text>
</comment>
<feature type="compositionally biased region" description="Acidic residues" evidence="1">
    <location>
        <begin position="414"/>
        <end position="429"/>
    </location>
</feature>
<dbReference type="SUPFAM" id="SSF46689">
    <property type="entry name" value="Homeodomain-like"/>
    <property type="match status" value="1"/>
</dbReference>
<dbReference type="Gene3D" id="1.10.10.60">
    <property type="entry name" value="Homeodomain-like"/>
    <property type="match status" value="1"/>
</dbReference>
<evidence type="ECO:0000256" key="1">
    <source>
        <dbReference type="SAM" id="MobiDB-lite"/>
    </source>
</evidence>
<reference evidence="2 3" key="1">
    <citation type="journal article" date="2022" name="Nat. Genet.">
        <title>Improved pea reference genome and pan-genome highlight genomic features and evolutionary characteristics.</title>
        <authorList>
            <person name="Yang T."/>
            <person name="Liu R."/>
            <person name="Luo Y."/>
            <person name="Hu S."/>
            <person name="Wang D."/>
            <person name="Wang C."/>
            <person name="Pandey M.K."/>
            <person name="Ge S."/>
            <person name="Xu Q."/>
            <person name="Li N."/>
            <person name="Li G."/>
            <person name="Huang Y."/>
            <person name="Saxena R.K."/>
            <person name="Ji Y."/>
            <person name="Li M."/>
            <person name="Yan X."/>
            <person name="He Y."/>
            <person name="Liu Y."/>
            <person name="Wang X."/>
            <person name="Xiang C."/>
            <person name="Varshney R.K."/>
            <person name="Ding H."/>
            <person name="Gao S."/>
            <person name="Zong X."/>
        </authorList>
    </citation>
    <scope>NUCLEOTIDE SEQUENCE [LARGE SCALE GENOMIC DNA]</scope>
    <source>
        <strain evidence="2 3">cv. Zhongwan 6</strain>
    </source>
</reference>
<evidence type="ECO:0008006" key="4">
    <source>
        <dbReference type="Google" id="ProtNLM"/>
    </source>
</evidence>
<dbReference type="EMBL" id="JAMSHJ010000002">
    <property type="protein sequence ID" value="KAI5437968.1"/>
    <property type="molecule type" value="Genomic_DNA"/>
</dbReference>
<dbReference type="PANTHER" id="PTHR14000">
    <property type="entry name" value="FINGER CCCH DOMAIN PROTEIN, PUTATIVE (DUF3755)-RELATED"/>
    <property type="match status" value="1"/>
</dbReference>
<proteinExistence type="predicted"/>
<feature type="compositionally biased region" description="Polar residues" evidence="1">
    <location>
        <begin position="1"/>
        <end position="16"/>
    </location>
</feature>
<accession>A0A9D4YE78</accession>
<feature type="compositionally biased region" description="Basic residues" evidence="1">
    <location>
        <begin position="67"/>
        <end position="76"/>
    </location>
</feature>
<dbReference type="InterPro" id="IPR001005">
    <property type="entry name" value="SANT/Myb"/>
</dbReference>
<name>A0A9D4YE78_PEA</name>
<dbReference type="AlphaFoldDB" id="A0A9D4YE78"/>
<sequence>MPNRNSTVVYSPSSPRRSQRLILLHDNNNPTTPKPKFTKKSSIESRTPTVRARKPPRPEDKVSSLRRSARVSNHKAHPNEEKVDVQLRSGDSTRVKRGKGKANSGDEGIGDEVSAKGKRKHSVDEREQVEGDAKGKRKLGGGEIAEGWTKEQELALQTAYFTAKPSPNFWKNVSRLVPGKSKQDCFDRVHHDFQTPPQCPPRSRAKTISSSPLHEFSISASKLLKPTEKKVAKSNILKPKSIVTQKSIENLLQHHLKVDQVHKGDIFSALEPNIDFSTNDFQLSQALCTPKQQKENQGFIQNFTDLSSSFSNHKKSLSRFSGSSGVQDLASPPVLKQVKNRAQHEKFVNQLRFRELKSRAASKRTKNSIVGEGNNIQKKDVVKAAKVALMSEARDAINKFQRSQVNIMDNTCSSDEDNDDDIGVECDSQ</sequence>
<dbReference type="Gramene" id="Psat2g134960.1">
    <property type="protein sequence ID" value="Psat2g134960.1.cds"/>
    <property type="gene ID" value="Psat2g134960"/>
</dbReference>
<keyword evidence="3" id="KW-1185">Reference proteome</keyword>
<evidence type="ECO:0000313" key="2">
    <source>
        <dbReference type="EMBL" id="KAI5437968.1"/>
    </source>
</evidence>
<organism evidence="2 3">
    <name type="scientific">Pisum sativum</name>
    <name type="common">Garden pea</name>
    <name type="synonym">Lathyrus oleraceus</name>
    <dbReference type="NCBI Taxonomy" id="3888"/>
    <lineage>
        <taxon>Eukaryota</taxon>
        <taxon>Viridiplantae</taxon>
        <taxon>Streptophyta</taxon>
        <taxon>Embryophyta</taxon>
        <taxon>Tracheophyta</taxon>
        <taxon>Spermatophyta</taxon>
        <taxon>Magnoliopsida</taxon>
        <taxon>eudicotyledons</taxon>
        <taxon>Gunneridae</taxon>
        <taxon>Pentapetalae</taxon>
        <taxon>rosids</taxon>
        <taxon>fabids</taxon>
        <taxon>Fabales</taxon>
        <taxon>Fabaceae</taxon>
        <taxon>Papilionoideae</taxon>
        <taxon>50 kb inversion clade</taxon>
        <taxon>NPAAA clade</taxon>
        <taxon>Hologalegina</taxon>
        <taxon>IRL clade</taxon>
        <taxon>Fabeae</taxon>
        <taxon>Lathyrus</taxon>
    </lineage>
</organism>
<feature type="compositionally biased region" description="Basic and acidic residues" evidence="1">
    <location>
        <begin position="122"/>
        <end position="134"/>
    </location>
</feature>
<dbReference type="InterPro" id="IPR009057">
    <property type="entry name" value="Homeodomain-like_sf"/>
</dbReference>
<dbReference type="Gramene" id="Psat02G0391700-T1">
    <property type="protein sequence ID" value="KAI5437968.1"/>
    <property type="gene ID" value="KIW84_023917"/>
</dbReference>
<feature type="region of interest" description="Disordered" evidence="1">
    <location>
        <begin position="410"/>
        <end position="429"/>
    </location>
</feature>
<dbReference type="PANTHER" id="PTHR14000:SF17">
    <property type="entry name" value="MYB-LIKE DOMAIN-CONTAINING PROTEIN"/>
    <property type="match status" value="1"/>
</dbReference>